<evidence type="ECO:0000313" key="3">
    <source>
        <dbReference type="EMBL" id="WOL16988.1"/>
    </source>
</evidence>
<sequence length="270" mass="31893">MLRRKQSSHETEEHPAKDQEEKIKELRTELGPLSGRSSKFCTDDCLKRYLRARNWDVQKAKKMLEETFKWRSTYKPEEICWHQVEEEGRTGKLYRAGFHDREGRTVLVMAPAKQNTSSHDNQLKHLVYLLENAIISIPGEQEQIVWLIDFTGWSLSNAVPIKIARETVHILQNHYPERLALGLMYNPPKIFEVFWKVTKYFLDPKTFEKVKFVFPKKKDSMEVIQKNFDLDVFPAEYGGRSKVEYDHEEFSKMMAADDIKTAKYWGLEEK</sequence>
<dbReference type="Gene3D" id="3.40.525.10">
    <property type="entry name" value="CRAL-TRIO lipid binding domain"/>
    <property type="match status" value="1"/>
</dbReference>
<name>A0AAQ3L1R2_9LILI</name>
<evidence type="ECO:0000256" key="1">
    <source>
        <dbReference type="SAM" id="MobiDB-lite"/>
    </source>
</evidence>
<dbReference type="Pfam" id="PF00650">
    <property type="entry name" value="CRAL_TRIO"/>
    <property type="match status" value="1"/>
</dbReference>
<dbReference type="AlphaFoldDB" id="A0AAQ3L1R2"/>
<dbReference type="InterPro" id="IPR036865">
    <property type="entry name" value="CRAL-TRIO_dom_sf"/>
</dbReference>
<dbReference type="PANTHER" id="PTHR45824">
    <property type="entry name" value="GH16843P"/>
    <property type="match status" value="1"/>
</dbReference>
<dbReference type="SUPFAM" id="SSF46938">
    <property type="entry name" value="CRAL/TRIO N-terminal domain"/>
    <property type="match status" value="1"/>
</dbReference>
<dbReference type="CDD" id="cd00170">
    <property type="entry name" value="SEC14"/>
    <property type="match status" value="1"/>
</dbReference>
<dbReference type="EMBL" id="CP136897">
    <property type="protein sequence ID" value="WOL16988.1"/>
    <property type="molecule type" value="Genomic_DNA"/>
</dbReference>
<dbReference type="SMART" id="SM00516">
    <property type="entry name" value="SEC14"/>
    <property type="match status" value="1"/>
</dbReference>
<protein>
    <recommendedName>
        <fullName evidence="2">CRAL-TRIO domain-containing protein</fullName>
    </recommendedName>
</protein>
<dbReference type="GO" id="GO:0008526">
    <property type="term" value="F:phosphatidylinositol transfer activity"/>
    <property type="evidence" value="ECO:0007669"/>
    <property type="project" value="TreeGrafter"/>
</dbReference>
<dbReference type="InterPro" id="IPR036273">
    <property type="entry name" value="CRAL/TRIO_N_dom_sf"/>
</dbReference>
<evidence type="ECO:0000313" key="4">
    <source>
        <dbReference type="Proteomes" id="UP001327560"/>
    </source>
</evidence>
<dbReference type="PANTHER" id="PTHR45824:SF22">
    <property type="entry name" value="SEC14P-LIKE PHOSPHATIDYLINOSITOL TRANSFER FAMILY PROTEIN"/>
    <property type="match status" value="1"/>
</dbReference>
<dbReference type="Proteomes" id="UP001327560">
    <property type="component" value="Chromosome 8"/>
</dbReference>
<dbReference type="PRINTS" id="PR00180">
    <property type="entry name" value="CRETINALDHBP"/>
</dbReference>
<dbReference type="InterPro" id="IPR052578">
    <property type="entry name" value="PI_Transfer_CRAL-TRIO"/>
</dbReference>
<feature type="compositionally biased region" description="Basic and acidic residues" evidence="1">
    <location>
        <begin position="7"/>
        <end position="28"/>
    </location>
</feature>
<gene>
    <name evidence="3" type="ORF">Cni_G25776</name>
</gene>
<dbReference type="PROSITE" id="PS50191">
    <property type="entry name" value="CRAL_TRIO"/>
    <property type="match status" value="1"/>
</dbReference>
<dbReference type="SUPFAM" id="SSF52087">
    <property type="entry name" value="CRAL/TRIO domain"/>
    <property type="match status" value="1"/>
</dbReference>
<dbReference type="Pfam" id="PF03765">
    <property type="entry name" value="CRAL_TRIO_N"/>
    <property type="match status" value="1"/>
</dbReference>
<proteinExistence type="predicted"/>
<dbReference type="FunFam" id="3.40.525.10:FF:000008">
    <property type="entry name" value="Phosphatidylinositol transfer protein 3"/>
    <property type="match status" value="1"/>
</dbReference>
<keyword evidence="4" id="KW-1185">Reference proteome</keyword>
<feature type="region of interest" description="Disordered" evidence="1">
    <location>
        <begin position="1"/>
        <end position="29"/>
    </location>
</feature>
<reference evidence="3 4" key="1">
    <citation type="submission" date="2023-10" db="EMBL/GenBank/DDBJ databases">
        <title>Chromosome-scale genome assembly provides insights into flower coloration mechanisms of Canna indica.</title>
        <authorList>
            <person name="Li C."/>
        </authorList>
    </citation>
    <scope>NUCLEOTIDE SEQUENCE [LARGE SCALE GENOMIC DNA]</scope>
    <source>
        <tissue evidence="3">Flower</tissue>
    </source>
</reference>
<evidence type="ECO:0000259" key="2">
    <source>
        <dbReference type="PROSITE" id="PS50191"/>
    </source>
</evidence>
<accession>A0AAQ3L1R2</accession>
<feature type="domain" description="CRAL-TRIO" evidence="2">
    <location>
        <begin position="81"/>
        <end position="245"/>
    </location>
</feature>
<dbReference type="InterPro" id="IPR001251">
    <property type="entry name" value="CRAL-TRIO_dom"/>
</dbReference>
<organism evidence="3 4">
    <name type="scientific">Canna indica</name>
    <name type="common">Indian-shot</name>
    <dbReference type="NCBI Taxonomy" id="4628"/>
    <lineage>
        <taxon>Eukaryota</taxon>
        <taxon>Viridiplantae</taxon>
        <taxon>Streptophyta</taxon>
        <taxon>Embryophyta</taxon>
        <taxon>Tracheophyta</taxon>
        <taxon>Spermatophyta</taxon>
        <taxon>Magnoliopsida</taxon>
        <taxon>Liliopsida</taxon>
        <taxon>Zingiberales</taxon>
        <taxon>Cannaceae</taxon>
        <taxon>Canna</taxon>
    </lineage>
</organism>
<dbReference type="InterPro" id="IPR011074">
    <property type="entry name" value="CRAL/TRIO_N_dom"/>
</dbReference>
<dbReference type="SMART" id="SM01100">
    <property type="entry name" value="CRAL_TRIO_N"/>
    <property type="match status" value="1"/>
</dbReference>